<accession>A0A2A5C8I7</accession>
<dbReference type="AlphaFoldDB" id="A0A2A5C8I7"/>
<dbReference type="InterPro" id="IPR017972">
    <property type="entry name" value="Cyt_P450_CS"/>
</dbReference>
<name>A0A2A5C8I7_9GAMM</name>
<dbReference type="Gene3D" id="1.10.630.10">
    <property type="entry name" value="Cytochrome P450"/>
    <property type="match status" value="1"/>
</dbReference>
<reference evidence="5" key="1">
    <citation type="submission" date="2017-08" db="EMBL/GenBank/DDBJ databases">
        <title>A dynamic microbial community with high functional redundancy inhabits the cold, oxic subseafloor aquifer.</title>
        <authorList>
            <person name="Tully B.J."/>
            <person name="Wheat C.G."/>
            <person name="Glazer B.T."/>
            <person name="Huber J.A."/>
        </authorList>
    </citation>
    <scope>NUCLEOTIDE SEQUENCE [LARGE SCALE GENOMIC DNA]</scope>
</reference>
<dbReference type="GO" id="GO:0016705">
    <property type="term" value="F:oxidoreductase activity, acting on paired donors, with incorporation or reduction of molecular oxygen"/>
    <property type="evidence" value="ECO:0007669"/>
    <property type="project" value="InterPro"/>
</dbReference>
<gene>
    <name evidence="4" type="ORF">COA71_11510</name>
</gene>
<organism evidence="4 5">
    <name type="scientific">SAR86 cluster bacterium</name>
    <dbReference type="NCBI Taxonomy" id="2030880"/>
    <lineage>
        <taxon>Bacteria</taxon>
        <taxon>Pseudomonadati</taxon>
        <taxon>Pseudomonadota</taxon>
        <taxon>Gammaproteobacteria</taxon>
        <taxon>SAR86 cluster</taxon>
    </lineage>
</organism>
<dbReference type="GO" id="GO:0005506">
    <property type="term" value="F:iron ion binding"/>
    <property type="evidence" value="ECO:0007669"/>
    <property type="project" value="InterPro"/>
</dbReference>
<dbReference type="PANTHER" id="PTHR46696">
    <property type="entry name" value="P450, PUTATIVE (EUROFUNG)-RELATED"/>
    <property type="match status" value="1"/>
</dbReference>
<dbReference type="InterPro" id="IPR001128">
    <property type="entry name" value="Cyt_P450"/>
</dbReference>
<proteinExistence type="inferred from homology"/>
<dbReference type="Proteomes" id="UP000228987">
    <property type="component" value="Unassembled WGS sequence"/>
</dbReference>
<evidence type="ECO:0000313" key="5">
    <source>
        <dbReference type="Proteomes" id="UP000228987"/>
    </source>
</evidence>
<dbReference type="SUPFAM" id="SSF48264">
    <property type="entry name" value="Cytochrome P450"/>
    <property type="match status" value="1"/>
</dbReference>
<comment type="similarity">
    <text evidence="2 3">Belongs to the cytochrome P450 family.</text>
</comment>
<comment type="cofactor">
    <cofactor evidence="1">
        <name>heme</name>
        <dbReference type="ChEBI" id="CHEBI:30413"/>
    </cofactor>
</comment>
<evidence type="ECO:0000256" key="1">
    <source>
        <dbReference type="ARBA" id="ARBA00001971"/>
    </source>
</evidence>
<dbReference type="GO" id="GO:0020037">
    <property type="term" value="F:heme binding"/>
    <property type="evidence" value="ECO:0007669"/>
    <property type="project" value="InterPro"/>
</dbReference>
<dbReference type="EMBL" id="NVWI01000010">
    <property type="protein sequence ID" value="PCJ40132.1"/>
    <property type="molecule type" value="Genomic_DNA"/>
</dbReference>
<dbReference type="PRINTS" id="PR00359">
    <property type="entry name" value="BP450"/>
</dbReference>
<keyword evidence="3" id="KW-0479">Metal-binding</keyword>
<dbReference type="PROSITE" id="PS00086">
    <property type="entry name" value="CYTOCHROME_P450"/>
    <property type="match status" value="1"/>
</dbReference>
<keyword evidence="3" id="KW-0503">Monooxygenase</keyword>
<evidence type="ECO:0000256" key="3">
    <source>
        <dbReference type="RuleBase" id="RU000461"/>
    </source>
</evidence>
<evidence type="ECO:0000313" key="4">
    <source>
        <dbReference type="EMBL" id="PCJ40132.1"/>
    </source>
</evidence>
<dbReference type="GO" id="GO:0004497">
    <property type="term" value="F:monooxygenase activity"/>
    <property type="evidence" value="ECO:0007669"/>
    <property type="project" value="UniProtKB-KW"/>
</dbReference>
<dbReference type="PANTHER" id="PTHR46696:SF1">
    <property type="entry name" value="CYTOCHROME P450 YJIB-RELATED"/>
    <property type="match status" value="1"/>
</dbReference>
<comment type="caution">
    <text evidence="4">The sequence shown here is derived from an EMBL/GenBank/DDBJ whole genome shotgun (WGS) entry which is preliminary data.</text>
</comment>
<evidence type="ECO:0000256" key="2">
    <source>
        <dbReference type="ARBA" id="ARBA00010617"/>
    </source>
</evidence>
<protein>
    <submittedName>
        <fullName evidence="4">Cytochrome</fullName>
    </submittedName>
</protein>
<keyword evidence="3" id="KW-0349">Heme</keyword>
<dbReference type="Pfam" id="PF00067">
    <property type="entry name" value="p450"/>
    <property type="match status" value="1"/>
</dbReference>
<dbReference type="InterPro" id="IPR036396">
    <property type="entry name" value="Cyt_P450_sf"/>
</dbReference>
<sequence>MNITDLNSIPSSDIDYYDDELILNPYPFYKKMRDFAPAVWLSLYDVWFVSRYEDVTAGLQNPEVFCSGKGITLNPDVNAGMSGNMVMQDAPSHTSMRKVFMKPLLPQGLKEVRDQIKASADAHIDKLVKRKHFDAVDDLALFLPMNIVTNLIGIDEEGKENMLGWAAGVFNAFGHPNNARTKSGMLDVKALMNYVQQKVTRDMLVKDGWGDRLFKAADEGKITQEQATFMMFDYMIPSLDTTINATSNAIWLFSENPEQWDLLRKNPSLLPNAINEILRMEAPIRSFVRYLAKDFQIGGITLKEGSRAFLSYASASLDERKFENPEKFDITRKNASEHVGFGMGPHSCPGSNLARLEIRSLLESLLARVERFECGEPVRVPHNTLRGIKSLPVTVH</sequence>
<keyword evidence="3" id="KW-0560">Oxidoreductase</keyword>
<dbReference type="InterPro" id="IPR002397">
    <property type="entry name" value="Cyt_P450_B"/>
</dbReference>
<keyword evidence="3" id="KW-0408">Iron</keyword>